<dbReference type="InterPro" id="IPR036322">
    <property type="entry name" value="WD40_repeat_dom_sf"/>
</dbReference>
<dbReference type="Proteomes" id="UP000586671">
    <property type="component" value="Unassembled WGS sequence"/>
</dbReference>
<dbReference type="GO" id="GO:0005929">
    <property type="term" value="C:cilium"/>
    <property type="evidence" value="ECO:0007669"/>
    <property type="project" value="GOC"/>
</dbReference>
<dbReference type="SUPFAM" id="SSF50978">
    <property type="entry name" value="WD40 repeat-like"/>
    <property type="match status" value="1"/>
</dbReference>
<dbReference type="GO" id="GO:0005868">
    <property type="term" value="C:cytoplasmic dynein complex"/>
    <property type="evidence" value="ECO:0007669"/>
    <property type="project" value="InterPro"/>
</dbReference>
<dbReference type="GO" id="GO:0045504">
    <property type="term" value="F:dynein heavy chain binding"/>
    <property type="evidence" value="ECO:0007669"/>
    <property type="project" value="InterPro"/>
</dbReference>
<dbReference type="EMBL" id="VYZM01003740">
    <property type="protein sequence ID" value="NWU48214.1"/>
    <property type="molecule type" value="Genomic_DNA"/>
</dbReference>
<dbReference type="PANTHER" id="PTHR16022">
    <property type="entry name" value="WD REPEAT DOMAIN 60"/>
    <property type="match status" value="1"/>
</dbReference>
<protein>
    <submittedName>
        <fullName evidence="1">WDR60 protein</fullName>
    </submittedName>
</protein>
<dbReference type="GO" id="GO:0045503">
    <property type="term" value="F:dynein light chain binding"/>
    <property type="evidence" value="ECO:0007669"/>
    <property type="project" value="InterPro"/>
</dbReference>
<name>A0A7K5X5B9_9CHAR</name>
<sequence length="112" mass="12514">SDGSIRLHQMTSEYPLMQWNDSTNGQSIIALQWALTRPAVFFVLDASSNIYIWDLLENDLLPVAKQTIPSENVVTMTLLGEPEKNNGLLGIALAKESGQIDIQYVKKKWALP</sequence>
<dbReference type="PANTHER" id="PTHR16022:SF0">
    <property type="entry name" value="CYTOPLASMIC DYNEIN 2 INTERMEDIATE CHAIN 1"/>
    <property type="match status" value="1"/>
</dbReference>
<keyword evidence="2" id="KW-1185">Reference proteome</keyword>
<proteinExistence type="predicted"/>
<reference evidence="1 2" key="1">
    <citation type="submission" date="2019-09" db="EMBL/GenBank/DDBJ databases">
        <title>Bird 10,000 Genomes (B10K) Project - Family phase.</title>
        <authorList>
            <person name="Zhang G."/>
        </authorList>
    </citation>
    <scope>NUCLEOTIDE SEQUENCE [LARGE SCALE GENOMIC DNA]</scope>
    <source>
        <strain evidence="1">B10K-DU-012-55</strain>
        <tissue evidence="1">Muscle</tissue>
    </source>
</reference>
<comment type="caution">
    <text evidence="1">The sequence shown here is derived from an EMBL/GenBank/DDBJ whole genome shotgun (WGS) entry which is preliminary data.</text>
</comment>
<feature type="non-terminal residue" evidence="1">
    <location>
        <position position="112"/>
    </location>
</feature>
<organism evidence="1 2">
    <name type="scientific">Dromas ardeola</name>
    <dbReference type="NCBI Taxonomy" id="458190"/>
    <lineage>
        <taxon>Eukaryota</taxon>
        <taxon>Metazoa</taxon>
        <taxon>Chordata</taxon>
        <taxon>Craniata</taxon>
        <taxon>Vertebrata</taxon>
        <taxon>Euteleostomi</taxon>
        <taxon>Archelosauria</taxon>
        <taxon>Archosauria</taxon>
        <taxon>Dinosauria</taxon>
        <taxon>Saurischia</taxon>
        <taxon>Theropoda</taxon>
        <taxon>Coelurosauria</taxon>
        <taxon>Aves</taxon>
        <taxon>Neognathae</taxon>
        <taxon>Neoaves</taxon>
        <taxon>Charadriiformes</taxon>
        <taxon>Dromadidae</taxon>
        <taxon>Dromas</taxon>
    </lineage>
</organism>
<evidence type="ECO:0000313" key="2">
    <source>
        <dbReference type="Proteomes" id="UP000586671"/>
    </source>
</evidence>
<dbReference type="GO" id="GO:0042073">
    <property type="term" value="P:intraciliary transport"/>
    <property type="evidence" value="ECO:0007669"/>
    <property type="project" value="InterPro"/>
</dbReference>
<accession>A0A7K5X5B9</accession>
<evidence type="ECO:0000313" key="1">
    <source>
        <dbReference type="EMBL" id="NWU48214.1"/>
    </source>
</evidence>
<feature type="non-terminal residue" evidence="1">
    <location>
        <position position="1"/>
    </location>
</feature>
<dbReference type="AlphaFoldDB" id="A0A7K5X5B9"/>
<gene>
    <name evidence="1" type="primary">Wdr60</name>
    <name evidence="1" type="ORF">DROARD_R08600</name>
</gene>
<dbReference type="InterPro" id="IPR042505">
    <property type="entry name" value="DYNC2I1"/>
</dbReference>